<evidence type="ECO:0000256" key="9">
    <source>
        <dbReference type="PROSITE-ProRule" id="PRU00169"/>
    </source>
</evidence>
<feature type="region of interest" description="Disordered" evidence="10">
    <location>
        <begin position="456"/>
        <end position="490"/>
    </location>
</feature>
<feature type="non-terminal residue" evidence="15">
    <location>
        <position position="538"/>
    </location>
</feature>
<keyword evidence="8" id="KW-0902">Two-component regulatory system</keyword>
<dbReference type="InterPro" id="IPR005467">
    <property type="entry name" value="His_kinase_dom"/>
</dbReference>
<dbReference type="Gene3D" id="3.30.450.20">
    <property type="entry name" value="PAS domain"/>
    <property type="match status" value="2"/>
</dbReference>
<evidence type="ECO:0000256" key="5">
    <source>
        <dbReference type="ARBA" id="ARBA00022741"/>
    </source>
</evidence>
<dbReference type="SUPFAM" id="SSF52172">
    <property type="entry name" value="CheY-like"/>
    <property type="match status" value="1"/>
</dbReference>
<dbReference type="InterPro" id="IPR003661">
    <property type="entry name" value="HisK_dim/P_dom"/>
</dbReference>
<protein>
    <recommendedName>
        <fullName evidence="2">histidine kinase</fullName>
        <ecNumber evidence="2">2.7.13.3</ecNumber>
    </recommendedName>
</protein>
<evidence type="ECO:0000259" key="11">
    <source>
        <dbReference type="PROSITE" id="PS50109"/>
    </source>
</evidence>
<dbReference type="InterPro" id="IPR004358">
    <property type="entry name" value="Sig_transdc_His_kin-like_C"/>
</dbReference>
<dbReference type="SUPFAM" id="SSF47384">
    <property type="entry name" value="Homodimeric domain of signal transducing histidine kinase"/>
    <property type="match status" value="1"/>
</dbReference>
<feature type="non-terminal residue" evidence="15">
    <location>
        <position position="1"/>
    </location>
</feature>
<evidence type="ECO:0000256" key="7">
    <source>
        <dbReference type="ARBA" id="ARBA00022840"/>
    </source>
</evidence>
<reference evidence="15" key="1">
    <citation type="submission" date="2020-06" db="EMBL/GenBank/DDBJ databases">
        <title>Legume-microbial interactions unlock mineral nutrients during tropical forest succession.</title>
        <authorList>
            <person name="Epihov D.Z."/>
        </authorList>
    </citation>
    <scope>NUCLEOTIDE SEQUENCE [LARGE SCALE GENOMIC DNA]</scope>
    <source>
        <strain evidence="15">Pan2503</strain>
    </source>
</reference>
<evidence type="ECO:0000313" key="15">
    <source>
        <dbReference type="EMBL" id="MBA0087556.1"/>
    </source>
</evidence>
<evidence type="ECO:0000259" key="12">
    <source>
        <dbReference type="PROSITE" id="PS50110"/>
    </source>
</evidence>
<dbReference type="PROSITE" id="PS50113">
    <property type="entry name" value="PAC"/>
    <property type="match status" value="2"/>
</dbReference>
<dbReference type="PROSITE" id="PS50110">
    <property type="entry name" value="RESPONSE_REGULATORY"/>
    <property type="match status" value="1"/>
</dbReference>
<evidence type="ECO:0000256" key="2">
    <source>
        <dbReference type="ARBA" id="ARBA00012438"/>
    </source>
</evidence>
<proteinExistence type="predicted"/>
<dbReference type="PROSITE" id="PS50112">
    <property type="entry name" value="PAS"/>
    <property type="match status" value="2"/>
</dbReference>
<keyword evidence="4" id="KW-0808">Transferase</keyword>
<dbReference type="InterPro" id="IPR013655">
    <property type="entry name" value="PAS_fold_3"/>
</dbReference>
<keyword evidence="7" id="KW-0067">ATP-binding</keyword>
<name>A0A7V8SZ33_9BACT</name>
<comment type="catalytic activity">
    <reaction evidence="1">
        <text>ATP + protein L-histidine = ADP + protein N-phospho-L-histidine.</text>
        <dbReference type="EC" id="2.7.13.3"/>
    </reaction>
</comment>
<evidence type="ECO:0000256" key="8">
    <source>
        <dbReference type="ARBA" id="ARBA00023012"/>
    </source>
</evidence>
<dbReference type="InterPro" id="IPR003594">
    <property type="entry name" value="HATPase_dom"/>
</dbReference>
<dbReference type="SUPFAM" id="SSF55785">
    <property type="entry name" value="PYP-like sensor domain (PAS domain)"/>
    <property type="match status" value="2"/>
</dbReference>
<dbReference type="PANTHER" id="PTHR43065:SF10">
    <property type="entry name" value="PEROXIDE STRESS-ACTIVATED HISTIDINE KINASE MAK3"/>
    <property type="match status" value="1"/>
</dbReference>
<dbReference type="InterPro" id="IPR036097">
    <property type="entry name" value="HisK_dim/P_sf"/>
</dbReference>
<dbReference type="InterPro" id="IPR001789">
    <property type="entry name" value="Sig_transdc_resp-reg_receiver"/>
</dbReference>
<dbReference type="EC" id="2.7.13.3" evidence="2"/>
<feature type="domain" description="Histidine kinase" evidence="11">
    <location>
        <begin position="247"/>
        <end position="459"/>
    </location>
</feature>
<comment type="caution">
    <text evidence="9">Lacks conserved residue(s) required for the propagation of feature annotation.</text>
</comment>
<comment type="caution">
    <text evidence="15">The sequence shown here is derived from an EMBL/GenBank/DDBJ whole genome shotgun (WGS) entry which is preliminary data.</text>
</comment>
<evidence type="ECO:0000256" key="4">
    <source>
        <dbReference type="ARBA" id="ARBA00022679"/>
    </source>
</evidence>
<keyword evidence="16" id="KW-1185">Reference proteome</keyword>
<dbReference type="InterPro" id="IPR000014">
    <property type="entry name" value="PAS"/>
</dbReference>
<dbReference type="Pfam" id="PF02518">
    <property type="entry name" value="HATPase_c"/>
    <property type="match status" value="1"/>
</dbReference>
<dbReference type="InterPro" id="IPR036890">
    <property type="entry name" value="HATPase_C_sf"/>
</dbReference>
<evidence type="ECO:0000313" key="16">
    <source>
        <dbReference type="Proteomes" id="UP000567293"/>
    </source>
</evidence>
<dbReference type="Pfam" id="PF00512">
    <property type="entry name" value="HisKA"/>
    <property type="match status" value="1"/>
</dbReference>
<dbReference type="SMART" id="SM00387">
    <property type="entry name" value="HATPase_c"/>
    <property type="match status" value="1"/>
</dbReference>
<dbReference type="InterPro" id="IPR035965">
    <property type="entry name" value="PAS-like_dom_sf"/>
</dbReference>
<feature type="domain" description="PAS" evidence="13">
    <location>
        <begin position="108"/>
        <end position="178"/>
    </location>
</feature>
<evidence type="ECO:0000256" key="1">
    <source>
        <dbReference type="ARBA" id="ARBA00000085"/>
    </source>
</evidence>
<dbReference type="PROSITE" id="PS50109">
    <property type="entry name" value="HIS_KIN"/>
    <property type="match status" value="1"/>
</dbReference>
<dbReference type="CDD" id="cd00130">
    <property type="entry name" value="PAS"/>
    <property type="match status" value="2"/>
</dbReference>
<keyword evidence="6" id="KW-0418">Kinase</keyword>
<evidence type="ECO:0000259" key="14">
    <source>
        <dbReference type="PROSITE" id="PS50113"/>
    </source>
</evidence>
<keyword evidence="3" id="KW-0597">Phosphoprotein</keyword>
<evidence type="ECO:0000256" key="3">
    <source>
        <dbReference type="ARBA" id="ARBA00022553"/>
    </source>
</evidence>
<dbReference type="PANTHER" id="PTHR43065">
    <property type="entry name" value="SENSOR HISTIDINE KINASE"/>
    <property type="match status" value="1"/>
</dbReference>
<dbReference type="GO" id="GO:0005524">
    <property type="term" value="F:ATP binding"/>
    <property type="evidence" value="ECO:0007669"/>
    <property type="project" value="UniProtKB-KW"/>
</dbReference>
<dbReference type="Gene3D" id="1.10.287.130">
    <property type="match status" value="1"/>
</dbReference>
<sequence>TTPEGRILDANPALVRMLGYESKEDLRKRQVSEILVDPAERKALQQQVETQPMVQGREITLLRKDGSSIVCMNSATAVRDASGKVVRYQGAVMDITSRREMEHRLHQQQEFARRLVDNFPDLILVLDADSHYTFISPRCREVLGYSLEEAQYMEFGGRTHPDDLPAALSIYKDILAGKQTFASMELRVRHKQGDWRRILFNFSPLSDESGNIEGAVLSGRDVTDIKRLEEQLIQAEKLAAMGQMLAGVAHELNNPLTAVLGVTELLRERAPDDESFKRQLDLTHRQARRAARIVQNLLEFSRPASAEKRLLDVNNLVERTLQLHEHSLRRNNIGVDFRPDTSLPGVLGDANQLIQVFLNLVTNAEQAIREVRESGRLEIRLGRAGSRLSIAFEDDGVGIRPESLPRLFDPFYTTKRPGGGTGLGLSICMSIIREHGGIIEAEALPAGGSAFTVFLPAAPPERPEPSAPSETGSLSSSAVPAAASRNSVDGASSPVEILKGRSVLVLDDEESLRQLLHEGLSTQGLRVDCAATVEEALA</sequence>
<dbReference type="NCBIfam" id="TIGR00229">
    <property type="entry name" value="sensory_box"/>
    <property type="match status" value="2"/>
</dbReference>
<dbReference type="SMART" id="SM00091">
    <property type="entry name" value="PAS"/>
    <property type="match status" value="1"/>
</dbReference>
<evidence type="ECO:0000259" key="13">
    <source>
        <dbReference type="PROSITE" id="PS50112"/>
    </source>
</evidence>
<feature type="domain" description="Response regulatory" evidence="12">
    <location>
        <begin position="502"/>
        <end position="538"/>
    </location>
</feature>
<gene>
    <name evidence="15" type="ORF">HRJ53_21435</name>
</gene>
<evidence type="ECO:0000256" key="6">
    <source>
        <dbReference type="ARBA" id="ARBA00022777"/>
    </source>
</evidence>
<dbReference type="GO" id="GO:0000155">
    <property type="term" value="F:phosphorelay sensor kinase activity"/>
    <property type="evidence" value="ECO:0007669"/>
    <property type="project" value="InterPro"/>
</dbReference>
<evidence type="ECO:0000256" key="10">
    <source>
        <dbReference type="SAM" id="MobiDB-lite"/>
    </source>
</evidence>
<dbReference type="InterPro" id="IPR001610">
    <property type="entry name" value="PAC"/>
</dbReference>
<dbReference type="InterPro" id="IPR000700">
    <property type="entry name" value="PAS-assoc_C"/>
</dbReference>
<dbReference type="CDD" id="cd00082">
    <property type="entry name" value="HisKA"/>
    <property type="match status" value="1"/>
</dbReference>
<dbReference type="PRINTS" id="PR00344">
    <property type="entry name" value="BCTRLSENSOR"/>
</dbReference>
<dbReference type="Proteomes" id="UP000567293">
    <property type="component" value="Unassembled WGS sequence"/>
</dbReference>
<accession>A0A7V8SZ33</accession>
<dbReference type="SUPFAM" id="SSF55874">
    <property type="entry name" value="ATPase domain of HSP90 chaperone/DNA topoisomerase II/histidine kinase"/>
    <property type="match status" value="1"/>
</dbReference>
<feature type="domain" description="PAC" evidence="14">
    <location>
        <begin position="55"/>
        <end position="107"/>
    </location>
</feature>
<feature type="domain" description="PAS" evidence="13">
    <location>
        <begin position="1"/>
        <end position="57"/>
    </location>
</feature>
<dbReference type="InterPro" id="IPR011006">
    <property type="entry name" value="CheY-like_superfamily"/>
</dbReference>
<dbReference type="SMART" id="SM00388">
    <property type="entry name" value="HisKA"/>
    <property type="match status" value="1"/>
</dbReference>
<dbReference type="EMBL" id="JACDQQ010002063">
    <property type="protein sequence ID" value="MBA0087556.1"/>
    <property type="molecule type" value="Genomic_DNA"/>
</dbReference>
<dbReference type="SMART" id="SM00086">
    <property type="entry name" value="PAC"/>
    <property type="match status" value="2"/>
</dbReference>
<dbReference type="Gene3D" id="3.30.565.10">
    <property type="entry name" value="Histidine kinase-like ATPase, C-terminal domain"/>
    <property type="match status" value="1"/>
</dbReference>
<dbReference type="Pfam" id="PF08447">
    <property type="entry name" value="PAS_3"/>
    <property type="match status" value="1"/>
</dbReference>
<feature type="compositionally biased region" description="Low complexity" evidence="10">
    <location>
        <begin position="467"/>
        <end position="487"/>
    </location>
</feature>
<dbReference type="Pfam" id="PF13426">
    <property type="entry name" value="PAS_9"/>
    <property type="match status" value="1"/>
</dbReference>
<dbReference type="AlphaFoldDB" id="A0A7V8SZ33"/>
<keyword evidence="5" id="KW-0547">Nucleotide-binding</keyword>
<feature type="domain" description="PAC" evidence="14">
    <location>
        <begin position="182"/>
        <end position="234"/>
    </location>
</feature>
<organism evidence="15 16">
    <name type="scientific">Candidatus Acidiferrum panamense</name>
    <dbReference type="NCBI Taxonomy" id="2741543"/>
    <lineage>
        <taxon>Bacteria</taxon>
        <taxon>Pseudomonadati</taxon>
        <taxon>Acidobacteriota</taxon>
        <taxon>Terriglobia</taxon>
        <taxon>Candidatus Acidiferrales</taxon>
        <taxon>Candidatus Acidiferrum</taxon>
    </lineage>
</organism>